<dbReference type="Gene3D" id="3.30.300.20">
    <property type="match status" value="1"/>
</dbReference>
<name>A0A412AY15_9FIRM</name>
<reference evidence="12 13" key="1">
    <citation type="submission" date="2018-08" db="EMBL/GenBank/DDBJ databases">
        <title>A genome reference for cultivated species of the human gut microbiota.</title>
        <authorList>
            <person name="Zou Y."/>
            <person name="Xue W."/>
            <person name="Luo G."/>
        </authorList>
    </citation>
    <scope>NUCLEOTIDE SEQUENCE [LARGE SCALE GENOMIC DNA]</scope>
    <source>
        <strain evidence="12 13">AF28-26</strain>
    </source>
</reference>
<evidence type="ECO:0000256" key="9">
    <source>
        <dbReference type="RuleBase" id="RU003761"/>
    </source>
</evidence>
<sequence length="305" mass="33845">MPEQTKQKSAFIAIVGRPNVGKSSLLNAMLGQKVAIVSSKPQTTRTRITGVLTQQETQLIFIDTPGLHKPRTRLGDYMVRSVTESVAGVDSCMLVAEAGKEIAPADLELMKKFKSLSLPAVLAINKIDLLEDKSVLIRQITKFMEQFDFDAVVPVSAQTGDGVGGLVDELKKQAMPGAHFFDDDALTDQPERVLAGEIIREKLLRLLDKEVPHGVAVSIEKMKERENGIIDIDATIFCERDTHKGIIIGKGGAMLKRVGTYARTDMEQFFGGKINLKLWVKVKEDWRNREGLLRNFGYSQSDFDQ</sequence>
<keyword evidence="7" id="KW-0699">rRNA-binding</keyword>
<dbReference type="SUPFAM" id="SSF52540">
    <property type="entry name" value="P-loop containing nucleoside triphosphate hydrolases"/>
    <property type="match status" value="1"/>
</dbReference>
<dbReference type="InterPro" id="IPR015946">
    <property type="entry name" value="KH_dom-like_a/b"/>
</dbReference>
<evidence type="ECO:0000256" key="4">
    <source>
        <dbReference type="ARBA" id="ARBA00022884"/>
    </source>
</evidence>
<dbReference type="GO" id="GO:0000028">
    <property type="term" value="P:ribosomal small subunit assembly"/>
    <property type="evidence" value="ECO:0007669"/>
    <property type="project" value="TreeGrafter"/>
</dbReference>
<keyword evidence="7" id="KW-1003">Cell membrane</keyword>
<proteinExistence type="inferred from homology"/>
<evidence type="ECO:0000256" key="6">
    <source>
        <dbReference type="ARBA" id="ARBA00023136"/>
    </source>
</evidence>
<keyword evidence="7" id="KW-0963">Cytoplasm</keyword>
<evidence type="ECO:0000259" key="11">
    <source>
        <dbReference type="PROSITE" id="PS51713"/>
    </source>
</evidence>
<feature type="region of interest" description="G3" evidence="8">
    <location>
        <begin position="63"/>
        <end position="66"/>
    </location>
</feature>
<comment type="subcellular location">
    <subcellularLocation>
        <location evidence="7">Cytoplasm</location>
    </subcellularLocation>
    <subcellularLocation>
        <location evidence="7">Cell membrane</location>
        <topology evidence="7">Peripheral membrane protein</topology>
    </subcellularLocation>
</comment>
<keyword evidence="5 7" id="KW-0342">GTP-binding</keyword>
<comment type="similarity">
    <text evidence="1 7 8 9">Belongs to the TRAFAC class TrmE-Era-EngA-EngB-Septin-like GTPase superfamily. Era GTPase family.</text>
</comment>
<feature type="region of interest" description="G2" evidence="8">
    <location>
        <begin position="42"/>
        <end position="46"/>
    </location>
</feature>
<evidence type="ECO:0000256" key="7">
    <source>
        <dbReference type="HAMAP-Rule" id="MF_00367"/>
    </source>
</evidence>
<dbReference type="Pfam" id="PF07650">
    <property type="entry name" value="KH_2"/>
    <property type="match status" value="1"/>
</dbReference>
<keyword evidence="6 7" id="KW-0472">Membrane</keyword>
<dbReference type="InterPro" id="IPR027417">
    <property type="entry name" value="P-loop_NTPase"/>
</dbReference>
<organism evidence="12 13">
    <name type="scientific">[Clostridium] leptum</name>
    <dbReference type="NCBI Taxonomy" id="1535"/>
    <lineage>
        <taxon>Bacteria</taxon>
        <taxon>Bacillati</taxon>
        <taxon>Bacillota</taxon>
        <taxon>Clostridia</taxon>
        <taxon>Eubacteriales</taxon>
        <taxon>Oscillospiraceae</taxon>
        <taxon>Oscillospiraceae incertae sedis</taxon>
    </lineage>
</organism>
<dbReference type="GO" id="GO:0070181">
    <property type="term" value="F:small ribosomal subunit rRNA binding"/>
    <property type="evidence" value="ECO:0007669"/>
    <property type="project" value="UniProtKB-UniRule"/>
</dbReference>
<dbReference type="Gene3D" id="3.40.50.300">
    <property type="entry name" value="P-loop containing nucleotide triphosphate hydrolases"/>
    <property type="match status" value="1"/>
</dbReference>
<dbReference type="GO" id="GO:0005886">
    <property type="term" value="C:plasma membrane"/>
    <property type="evidence" value="ECO:0007669"/>
    <property type="project" value="UniProtKB-SubCell"/>
</dbReference>
<evidence type="ECO:0000259" key="10">
    <source>
        <dbReference type="PROSITE" id="PS50823"/>
    </source>
</evidence>
<evidence type="ECO:0000256" key="2">
    <source>
        <dbReference type="ARBA" id="ARBA00020484"/>
    </source>
</evidence>
<dbReference type="InterPro" id="IPR005225">
    <property type="entry name" value="Small_GTP-bd"/>
</dbReference>
<dbReference type="PROSITE" id="PS51713">
    <property type="entry name" value="G_ERA"/>
    <property type="match status" value="1"/>
</dbReference>
<keyword evidence="3 7" id="KW-0547">Nucleotide-binding</keyword>
<dbReference type="EMBL" id="QRTC01000020">
    <property type="protein sequence ID" value="RGQ41263.1"/>
    <property type="molecule type" value="Genomic_DNA"/>
</dbReference>
<dbReference type="FunFam" id="3.30.300.20:FF:000003">
    <property type="entry name" value="GTPase Era"/>
    <property type="match status" value="1"/>
</dbReference>
<evidence type="ECO:0000256" key="8">
    <source>
        <dbReference type="PROSITE-ProRule" id="PRU01050"/>
    </source>
</evidence>
<dbReference type="SUPFAM" id="SSF54814">
    <property type="entry name" value="Prokaryotic type KH domain (KH-domain type II)"/>
    <property type="match status" value="1"/>
</dbReference>
<dbReference type="GO" id="GO:0003924">
    <property type="term" value="F:GTPase activity"/>
    <property type="evidence" value="ECO:0007669"/>
    <property type="project" value="UniProtKB-UniRule"/>
</dbReference>
<feature type="binding site" evidence="7">
    <location>
        <begin position="125"/>
        <end position="128"/>
    </location>
    <ligand>
        <name>GTP</name>
        <dbReference type="ChEBI" id="CHEBI:37565"/>
    </ligand>
</feature>
<keyword evidence="4 7" id="KW-0694">RNA-binding</keyword>
<dbReference type="InterPro" id="IPR004044">
    <property type="entry name" value="KH_dom_type_2"/>
</dbReference>
<dbReference type="HAMAP" id="MF_00367">
    <property type="entry name" value="GTPase_Era"/>
    <property type="match status" value="1"/>
</dbReference>
<evidence type="ECO:0000313" key="13">
    <source>
        <dbReference type="Proteomes" id="UP000284751"/>
    </source>
</evidence>
<comment type="function">
    <text evidence="7">An essential GTPase that binds both GDP and GTP, with rapid nucleotide exchange. Plays a role in 16S rRNA processing and 30S ribosomal subunit biogenesis and possibly also in cell cycle regulation and energy metabolism.</text>
</comment>
<dbReference type="NCBIfam" id="TIGR00436">
    <property type="entry name" value="era"/>
    <property type="match status" value="1"/>
</dbReference>
<accession>A0A412AY15</accession>
<protein>
    <recommendedName>
        <fullName evidence="2 7">GTPase Era</fullName>
    </recommendedName>
</protein>
<dbReference type="PANTHER" id="PTHR42698">
    <property type="entry name" value="GTPASE ERA"/>
    <property type="match status" value="1"/>
</dbReference>
<feature type="region of interest" description="G1" evidence="8">
    <location>
        <begin position="16"/>
        <end position="23"/>
    </location>
</feature>
<evidence type="ECO:0000256" key="3">
    <source>
        <dbReference type="ARBA" id="ARBA00022741"/>
    </source>
</evidence>
<feature type="region of interest" description="G5" evidence="8">
    <location>
        <begin position="155"/>
        <end position="157"/>
    </location>
</feature>
<keyword evidence="7" id="KW-0690">Ribosome biogenesis</keyword>
<feature type="binding site" evidence="7">
    <location>
        <begin position="63"/>
        <end position="67"/>
    </location>
    <ligand>
        <name>GTP</name>
        <dbReference type="ChEBI" id="CHEBI:37565"/>
    </ligand>
</feature>
<dbReference type="InterPro" id="IPR009019">
    <property type="entry name" value="KH_sf_prok-type"/>
</dbReference>
<dbReference type="PANTHER" id="PTHR42698:SF1">
    <property type="entry name" value="GTPASE ERA, MITOCHONDRIAL"/>
    <property type="match status" value="1"/>
</dbReference>
<feature type="domain" description="KH type-2" evidence="10">
    <location>
        <begin position="199"/>
        <end position="284"/>
    </location>
</feature>
<dbReference type="Proteomes" id="UP000284751">
    <property type="component" value="Unassembled WGS sequence"/>
</dbReference>
<evidence type="ECO:0000256" key="5">
    <source>
        <dbReference type="ARBA" id="ARBA00023134"/>
    </source>
</evidence>
<dbReference type="GO" id="GO:0005525">
    <property type="term" value="F:GTP binding"/>
    <property type="evidence" value="ECO:0007669"/>
    <property type="project" value="UniProtKB-UniRule"/>
</dbReference>
<feature type="binding site" evidence="7">
    <location>
        <begin position="16"/>
        <end position="23"/>
    </location>
    <ligand>
        <name>GTP</name>
        <dbReference type="ChEBI" id="CHEBI:37565"/>
    </ligand>
</feature>
<gene>
    <name evidence="7" type="primary">era</name>
    <name evidence="12" type="ORF">DWY99_06420</name>
</gene>
<dbReference type="AlphaFoldDB" id="A0A412AY15"/>
<dbReference type="GO" id="GO:0043024">
    <property type="term" value="F:ribosomal small subunit binding"/>
    <property type="evidence" value="ECO:0007669"/>
    <property type="project" value="TreeGrafter"/>
</dbReference>
<dbReference type="Pfam" id="PF01926">
    <property type="entry name" value="MMR_HSR1"/>
    <property type="match status" value="1"/>
</dbReference>
<dbReference type="InterPro" id="IPR030388">
    <property type="entry name" value="G_ERA_dom"/>
</dbReference>
<dbReference type="PROSITE" id="PS50823">
    <property type="entry name" value="KH_TYPE_2"/>
    <property type="match status" value="1"/>
</dbReference>
<comment type="subunit">
    <text evidence="7">Monomer.</text>
</comment>
<dbReference type="CDD" id="cd22534">
    <property type="entry name" value="KH-II_Era"/>
    <property type="match status" value="1"/>
</dbReference>
<dbReference type="InterPro" id="IPR006073">
    <property type="entry name" value="GTP-bd"/>
</dbReference>
<dbReference type="NCBIfam" id="TIGR00231">
    <property type="entry name" value="small_GTP"/>
    <property type="match status" value="1"/>
</dbReference>
<feature type="domain" description="Era-type G" evidence="11">
    <location>
        <begin position="8"/>
        <end position="177"/>
    </location>
</feature>
<evidence type="ECO:0000256" key="1">
    <source>
        <dbReference type="ARBA" id="ARBA00007921"/>
    </source>
</evidence>
<dbReference type="InterPro" id="IPR005662">
    <property type="entry name" value="GTPase_Era-like"/>
</dbReference>
<evidence type="ECO:0000313" key="12">
    <source>
        <dbReference type="EMBL" id="RGQ41263.1"/>
    </source>
</evidence>
<comment type="caution">
    <text evidence="12">The sequence shown here is derived from an EMBL/GenBank/DDBJ whole genome shotgun (WGS) entry which is preliminary data.</text>
</comment>
<feature type="region of interest" description="G4" evidence="8">
    <location>
        <begin position="125"/>
        <end position="128"/>
    </location>
</feature>
<dbReference type="NCBIfam" id="NF000908">
    <property type="entry name" value="PRK00089.1"/>
    <property type="match status" value="1"/>
</dbReference>
<dbReference type="CDD" id="cd04163">
    <property type="entry name" value="Era"/>
    <property type="match status" value="1"/>
</dbReference>
<dbReference type="GO" id="GO:0005829">
    <property type="term" value="C:cytosol"/>
    <property type="evidence" value="ECO:0007669"/>
    <property type="project" value="TreeGrafter"/>
</dbReference>